<dbReference type="FunFam" id="3.40.50.300:FF:000320">
    <property type="entry name" value="Dynein, axonemal, heavy chain 5"/>
    <property type="match status" value="1"/>
</dbReference>
<evidence type="ECO:0000256" key="2">
    <source>
        <dbReference type="ARBA" id="ARBA00008887"/>
    </source>
</evidence>
<evidence type="ECO:0000256" key="15">
    <source>
        <dbReference type="ARBA" id="ARBA00023273"/>
    </source>
</evidence>
<dbReference type="Pfam" id="PF18199">
    <property type="entry name" value="Dynein_C"/>
    <property type="match status" value="1"/>
</dbReference>
<dbReference type="FunFam" id="1.20.920.20:FF:000001">
    <property type="entry name" value="dynein heavy chain 2, axonemal"/>
    <property type="match status" value="1"/>
</dbReference>
<dbReference type="InterPro" id="IPR027417">
    <property type="entry name" value="P-loop_NTPase"/>
</dbReference>
<dbReference type="PANTHER" id="PTHR46532">
    <property type="entry name" value="MALE FERTILITY FACTOR KL5"/>
    <property type="match status" value="1"/>
</dbReference>
<keyword evidence="14" id="KW-0206">Cytoskeleton</keyword>
<dbReference type="InterPro" id="IPR041466">
    <property type="entry name" value="Dynein_AAA5_ext"/>
</dbReference>
<feature type="domain" description="AAA+ ATPase" evidence="18">
    <location>
        <begin position="1913"/>
        <end position="2050"/>
    </location>
</feature>
<dbReference type="EMBL" id="VJMJ01000118">
    <property type="protein sequence ID" value="KAF0734080.1"/>
    <property type="molecule type" value="Genomic_DNA"/>
</dbReference>
<dbReference type="InterPro" id="IPR043157">
    <property type="entry name" value="Dynein_AAA1S"/>
</dbReference>
<evidence type="ECO:0000313" key="20">
    <source>
        <dbReference type="Proteomes" id="UP000481153"/>
    </source>
</evidence>
<dbReference type="InterPro" id="IPR024317">
    <property type="entry name" value="Dynein_heavy_chain_D4_dom"/>
</dbReference>
<dbReference type="Gene3D" id="1.20.140.100">
    <property type="entry name" value="Dynein heavy chain, N-terminal domain 2"/>
    <property type="match status" value="1"/>
</dbReference>
<dbReference type="FunFam" id="1.20.140.100:FF:000003">
    <property type="entry name" value="Dynein, axonemal, heavy chain 5"/>
    <property type="match status" value="1"/>
</dbReference>
<dbReference type="Gene3D" id="3.20.180.20">
    <property type="entry name" value="Dynein heavy chain, N-terminal domain 2"/>
    <property type="match status" value="1"/>
</dbReference>
<keyword evidence="8" id="KW-0547">Nucleotide-binding</keyword>
<keyword evidence="7" id="KW-0677">Repeat</keyword>
<dbReference type="Pfam" id="PF12777">
    <property type="entry name" value="MT"/>
    <property type="match status" value="1"/>
</dbReference>
<evidence type="ECO:0000256" key="7">
    <source>
        <dbReference type="ARBA" id="ARBA00022737"/>
    </source>
</evidence>
<keyword evidence="6" id="KW-0493">Microtubule</keyword>
<dbReference type="GO" id="GO:0007018">
    <property type="term" value="P:microtubule-based movement"/>
    <property type="evidence" value="ECO:0007669"/>
    <property type="project" value="InterPro"/>
</dbReference>
<dbReference type="InterPro" id="IPR041228">
    <property type="entry name" value="Dynein_C"/>
</dbReference>
<keyword evidence="5" id="KW-0963">Cytoplasm</keyword>
<keyword evidence="15" id="KW-0966">Cell projection</keyword>
<sequence>MAFQARHRWIIQKLQFGFGFQDESQVEELMKTNDIMDMLTAFFHPTGPSHIFFYYQPRHSHETDERLHLADIISEASEYRAPRSRAISAMGRDERSNDTPVSELFITDGQSEPLVARAVYFVKKSKPHRAPIVRTPSQPDVNDEPTTSLMINPAIAHDGLLEFGVMDKSVLVSLETIFSQMYLPFLHARDEWGQADLESKNEFLHGTRSFLSDVQGSLKTMSAGLELRKPDKKYDASDSRNLSRYASDEAAVAHFVDLVQDWCRQTEAYLDDSDQMRWESSESGPDTELEYWKGRLQRLTGITEQLKTKECKLVIGTLTVVSKQHDVGLDKTSVFTLLKQWKQIDLNITEATNEAKDNVKYLATLEKFLDPLYIGTPSGVIDALPALMNAIKMVHTIARYYNTTERMTKLFMKITNQMIALCKSSIIGMDPPEYIWKKEPEALLESLETCLRLNEAYQEQYRLTKDKLLTMPKGKQFDFSETQIFGKFDLFCRRIIRLIDMFSTIHQFQSLADHSLEGMHGFISTFHTIMVEFQEHKHDLLDYQNNAFDRDYVEFNVRISDLELSFQHFINQSFESITSIEQSLNLLKQFQTILQRENLRNDLDSKFTVIFHNYGLDLTTVQELYEKYRHDPPIARNLPPVAGNILWSRHLLRRIEEPMRKFESNPSVLATKDSKKVIKTYNKVARTLVAFEYLWYEAWCRSIETAKGGLHATLIIKHPQTEKLYVNFDKEILQLIREAKCLDRMGIQVPENAKMVMLQEDKFKMYFNDLTYTLREHDRVVSKIIPITKALLQPHLDDLHAKIRPGMVTLTWTSMNIDAYKMQVHLGLQRLEELINSVNDMIENRVEKNLKLVSKAVLVSLPTDQSFALDDFVRVQERNVALVTTLLAAKNTEVENAVEDVLRLISEFTLDMDSSGKKKIAVDGMVECQLAFRNHYKALMYRSVVNCTKMSLNAIKKRVCSKAGTGFLFLERPFFEVDVQLSVPSVRLSPSLEDIQRAINRSAVAVLKCSKTLYLWGQQDVFPEQSRVTFFDHLGCDTEIIKVALLLTGALHGTKNQVHEYLSAFRVYDWLWKEDMEFRYNQFIKRNPTIQDFENELKNFMVVEDEINSIAPVHNIAALSLNTKNLKLQLRNECRQWKVQYSDRVHQQARMALTNLMEYMRLTNSKLSREVDSLDSLRYVMLVLKEIRERESSIEMEINPILDMYDMLEHFLPGGYMNKEEMDQKSVIRSTWRKLVEYAEEVTDNLSEVQGKFKKQLTKDVKEFQADVLQFRTEYTVHGPMVSGIKPTEAVERLARFKESLALRDHKLEVYTAGEELFGMRPTEYPELVKTRKELALLDQLYGLYMDVVQTMEGYRNIYWSVVPSMLEEMTTSLHGFDERCKKMPKKLCEWEAYRLLRKDISDMLDMLPLIRELSADCIKLRHWQEVVKFATSPLPVESEAFKLKDLLDAKLFGHKDEIEAICDSAHKQLQIETKLKEIKEIWTTASFEFGEWKSRTIPVLKGYGGVIEGLEDAQLQLQGMLSLRHVLPFKDAVQAKLTQLCDTSDVLELWIKVQTLWMSLESVFTGGDIAKQMPLEAKKFAKIDKDWIKLMTKANETGNVVVCCSNELLKSTLPILYGELEKCQKSLEGYLEQKRNKFPRFYFVSNPFLLQVLSKGSDPLAVQPYYEKMFDSVDRVVHDSVDKRKILQLKSSVGSDEEIITLKTPVVADGNIEEWLTAVETEMFVSLKALSKTCVVDSTTLALREFVAKSCGQCALLGLQLQWTAQSQEALQKCKTSKGIMADTSKKQGQLLSELSSWCLTNLGTKGQRIKVETLITIQVHQRDCFAELVRLYKDRKITDATDFEWLKQARVYWRTAPAQDRLGPEACVIQICDVEFKYAYEYLGCKERLVITPLTDRAYVTLSQALGMYLGGSPTGPAGTGKTETVKDLGRALGLYVVVTNCTDQQRFLDMAKIFKGLCQAGFWGCFDEFNRIELPVLSVVAQQVLAITNAKRVISPTFLFPGDAIPIRLNMDVGYFITMNPGYQGRQELPENLKALFRGVAMMVPDREIIIKVKLCSVGYDQFADLARKFKTLYSLCEEQLSKQNHYDFGLRNILSVLRTAGQTKRDHLDAPEDVLLMRTLRDMNLSKLVAQDTPLFLSLLHDIFPSDVLKKHRKVPTPAFNLKIVQLYETLLVRHGIMVVGPAGTGKSEMFRTLQASLTTSKGIPHRQVRMNPKAIRAEEMFGETDKQSGEWLDGVFASIWTKYNDRTRRDMSWIVCDGPVDAIWIENLNTVLDDNKLLTLANGDRIPMTDNCKLMFEVEDLRNASPATVSRAGIIYVSESDLGIQPLVDAWLDTRPDHHRSVLQQLFQTFLNEALFKFLSRQCRPVLSFPRNGLVESALALLTRILTTAELSENADDMASEIERAFLFSLAWAIGGLYEAEDRVRINEHLAGIAANFVPKQAKTTIFDFVVNPVSMDWERWALDAWDPPQLTSDAIDISSVIIPTVETTRSLYLIGHVVSTRPVLLVGGAGTGKSSIAHLYMDKMRNDDEMVVRKLAFSSVTSPGGFQLMVEAELDKRGGKNFGPPHGKKMTLFLDDLSMPACNAWGDQPTLEVARQLIETNGLCFLDKDKRGDLKVIEDVSYIAAMQHAKDGKQDVPNRLKRQFFAWNVLVPTMDVIDSIYGQILKWRAAGPKVDKSIAEVAGKLTSATIHVWSFLRKSMLPTPQKFHYIFTMRDLGRIFQGVLRGFDSVNVDRALVRLWRHECERLFADRLTTLEDKQRFKDELLSTMDNLLLKPVAAPAPVKEAKGGGLTAQRESMTQIIDMANGHFIDFLRDDKRDEDGVLIEEAPKVYECATSTATVRNRVEQLVDIFNRENPSRKVNLILFDDALYHTLRIVRVLGMPRGHMMLVGVGGSGKQSLTKLATVLGRMQLFQITMTKAYNVSTFLEDWRTLFKIAGQQNKSVVFLCTDNEIKDNSFLEILNGVLSTGEVPNLFPKDELNFIVSDLRAAMIKARPNEVDSFENLIQFFLARVKRNLHVVLSMSPVDRRFSERCRQFPALVSGCTIDWYLCWPQEALIAVSKGFMEDFPLECSPQVKDQLVVHMGMIHDTVVDVCTEYFEKRRRYVYQTPKSFLSFVALYKTVYRTKLEEIHKSESSINMGLQKLVQGAADVEKMKGHLKGEEQKLIQAEAAANAMLENLQVKSMEAKKENDIVGKIKERCEHDASIIRREKEDAEEDLAKAQPFLDEAERAVSSIKPNDLNELKKLAKPGDIIKLIFDCVAILQMYPVAKVEKSQITINKKSMDFLLDSYGIVKQGMLSDTRFLQHVFHFSKVEKDNINDETIELLMPYLELEGFSPVVAKNASKAAEGLCTWVIAMTKYHHASKVVKPKLETLRVAEGRLEAAQGDLHSAEEKLMACQAVLDNLQHDFEAQMSEKARVEENAAVTRKKMEQATALIQGLAGEKKRWTEESNRFADRKLRLVGDCAVACEFVSYCGPFNKEYRDILCKLKFTKDLRDRHIPVTVDLTLTTFMVDVGTIADWNLEGLPSDPLSIQNGILVTMSSKYPLLIDPQGQGLSWIQAREAARMPPSGVLPINHPKLRDYLEFCIGEGKALILDGVEQEIDPSMQGVLEKNIVVKAKSKYMLLGDKLCEYNDAFMLYMTTRLPNPHFAPEIQAKTMLVDFTVTQEGLEDQLLARVIQKEQKSLEEQLIRVQFDVNMNTKALLALDGLLLERLASNAGNLLDDLELIGVLASTKAKAMEVNDKLVAAADMKLGIDEKREQYRPVATRGSVLYFSLVDFSMVNCMYQISLDQFLHLFKKSMDLAERASLSSKRVNHIIESMTYLVYRFVNRGIYEKDKLAFVLVVALKILVTGETLDAGDVALFLKGGANRQSQTEKPKPFGWISVNAWMNVLQLSQDKPEFRNLAGDIERNESSWRRWYEDNEPEKLPIPDYESLLFHHDAASAKTHFLRLLLVRCLREDRTLLAAHEFIKLIDVIDTKSAGRVPCLGAKYIEPITDTTESVLADMTHETPVIYLLSLGADPTDAIEGLARKKRQSIQSISMGEGQEIVAAKAMGAAMLNGTWLLLQNCHLGLDFMETLPETLPKASETSSPDFRLFLTSEPHPSFSIALLHRSLKVTNEPPAGLRAGMLRSFTVLVDQDKLERIETAQWRTLLYTLCFLHSIVQERRKFGPLGFAIPYEFNASDLTSSMVFLEKHLYAGALSWPTLQYMIAEVHYGGRITDELDRRLFKAYCDEWLSPGTLAPSFTFNPDTVVVAQDFVYNVPDATEVDDFHKFVSSFPKVDSPEIFGLHPNADLTFRVKDVSSLLTTLRETQPKQQAARGGATREGIVLDKCDELVAKLPKDFADETCIELIQTKLGGLHVPLNICLWQEIQQLQAVLTIVRRVLIETQSAIKGELVVTPDIATTIHAIFDAKVPHVWLYRGADELSWFAPTLGIWFAGLLDRHKQLDGWLTRAKPFSFWLPGLFNPQGFLTAMRQEVTRHHAADKWALDDVVYHTEVTEYEKLEQIRQPPREGVLVHGLFLEGAAWHKGNATLVESEPKKLFAALPVLYVTATTKLLKKNRSGDYGPFGGFDCPVYKYPMRTDRYLIMTVTMPSREHRPVHWVLRAVALLCSTE</sequence>
<evidence type="ECO:0000313" key="19">
    <source>
        <dbReference type="EMBL" id="KAF0734080.1"/>
    </source>
</evidence>
<dbReference type="InterPro" id="IPR035706">
    <property type="entry name" value="AAA_9"/>
</dbReference>
<dbReference type="InterPro" id="IPR013602">
    <property type="entry name" value="Dynein_heavy_linker"/>
</dbReference>
<evidence type="ECO:0000256" key="11">
    <source>
        <dbReference type="ARBA" id="ARBA00023054"/>
    </source>
</evidence>
<dbReference type="InterPro" id="IPR026983">
    <property type="entry name" value="DHC"/>
</dbReference>
<comment type="caution">
    <text evidence="19">The sequence shown here is derived from an EMBL/GenBank/DDBJ whole genome shotgun (WGS) entry which is preliminary data.</text>
</comment>
<dbReference type="Gene3D" id="1.10.8.720">
    <property type="entry name" value="Region D6 of dynein motor"/>
    <property type="match status" value="1"/>
</dbReference>
<dbReference type="Gene3D" id="1.10.8.710">
    <property type="match status" value="1"/>
</dbReference>
<name>A0A6G0X2F4_9STRA</name>
<evidence type="ECO:0000256" key="4">
    <source>
        <dbReference type="ARBA" id="ARBA00022197"/>
    </source>
</evidence>
<proteinExistence type="inferred from homology"/>
<dbReference type="InterPro" id="IPR013594">
    <property type="entry name" value="Dynein_heavy_tail"/>
</dbReference>
<dbReference type="InterPro" id="IPR054354">
    <property type="entry name" value="DYNC2H1-like_lid"/>
</dbReference>
<evidence type="ECO:0000256" key="6">
    <source>
        <dbReference type="ARBA" id="ARBA00022701"/>
    </source>
</evidence>
<evidence type="ECO:0000256" key="17">
    <source>
        <dbReference type="SAM" id="Coils"/>
    </source>
</evidence>
<dbReference type="Gene3D" id="1.20.920.30">
    <property type="match status" value="1"/>
</dbReference>
<dbReference type="Pfam" id="PF12780">
    <property type="entry name" value="AAA_8"/>
    <property type="match status" value="1"/>
</dbReference>
<dbReference type="Pfam" id="PF03028">
    <property type="entry name" value="Dynein_heavy"/>
    <property type="match status" value="1"/>
</dbReference>
<keyword evidence="20" id="KW-1185">Reference proteome</keyword>
<reference evidence="19 20" key="1">
    <citation type="submission" date="2019-07" db="EMBL/GenBank/DDBJ databases">
        <title>Genomics analysis of Aphanomyces spp. identifies a new class of oomycete effector associated with host adaptation.</title>
        <authorList>
            <person name="Gaulin E."/>
        </authorList>
    </citation>
    <scope>NUCLEOTIDE SEQUENCE [LARGE SCALE GENOMIC DNA]</scope>
    <source>
        <strain evidence="19 20">ATCC 201684</strain>
    </source>
</reference>
<dbReference type="InterPro" id="IPR035699">
    <property type="entry name" value="AAA_6"/>
</dbReference>
<evidence type="ECO:0000256" key="9">
    <source>
        <dbReference type="ARBA" id="ARBA00022840"/>
    </source>
</evidence>
<dbReference type="Pfam" id="PF18198">
    <property type="entry name" value="AAA_lid_11"/>
    <property type="match status" value="1"/>
</dbReference>
<evidence type="ECO:0000256" key="10">
    <source>
        <dbReference type="ARBA" id="ARBA00023017"/>
    </source>
</evidence>
<dbReference type="Gene3D" id="1.10.287.2620">
    <property type="match status" value="1"/>
</dbReference>
<feature type="domain" description="AAA+ ATPase" evidence="18">
    <location>
        <begin position="2505"/>
        <end position="2656"/>
    </location>
</feature>
<feature type="domain" description="AAA+ ATPase" evidence="18">
    <location>
        <begin position="2177"/>
        <end position="2305"/>
    </location>
</feature>
<evidence type="ECO:0000256" key="16">
    <source>
        <dbReference type="ARBA" id="ARBA00033439"/>
    </source>
</evidence>
<dbReference type="Pfam" id="PF12781">
    <property type="entry name" value="AAA_9"/>
    <property type="match status" value="1"/>
</dbReference>
<dbReference type="InterPro" id="IPR024743">
    <property type="entry name" value="Dynein_HC_stalk"/>
</dbReference>
<keyword evidence="13" id="KW-0505">Motor protein</keyword>
<dbReference type="FunFam" id="1.10.8.1220:FF:000001">
    <property type="entry name" value="Dynein axonemal heavy chain 5"/>
    <property type="match status" value="1"/>
</dbReference>
<dbReference type="FunFam" id="3.40.50.300:FF:000044">
    <property type="entry name" value="Dynein heavy chain 5, axonemal"/>
    <property type="match status" value="1"/>
</dbReference>
<dbReference type="InterPro" id="IPR043160">
    <property type="entry name" value="Dynein_C_barrel"/>
</dbReference>
<keyword evidence="11 17" id="KW-0175">Coiled coil</keyword>
<dbReference type="InterPro" id="IPR003593">
    <property type="entry name" value="AAA+_ATPase"/>
</dbReference>
<dbReference type="Pfam" id="PF17852">
    <property type="entry name" value="Dynein_AAA_lid"/>
    <property type="match status" value="1"/>
</dbReference>
<dbReference type="GO" id="GO:0008569">
    <property type="term" value="F:minus-end-directed microtubule motor activity"/>
    <property type="evidence" value="ECO:0007669"/>
    <property type="project" value="InterPro"/>
</dbReference>
<dbReference type="GO" id="GO:0005874">
    <property type="term" value="C:microtubule"/>
    <property type="evidence" value="ECO:0007669"/>
    <property type="project" value="UniProtKB-KW"/>
</dbReference>
<protein>
    <recommendedName>
        <fullName evidence="4">Dynein heavy chain, cytoplasmic</fullName>
    </recommendedName>
    <alternativeName>
        <fullName evidence="16">Dynein heavy chain, cytosolic</fullName>
    </alternativeName>
</protein>
<dbReference type="InterPro" id="IPR042219">
    <property type="entry name" value="AAA_lid_11_sf"/>
</dbReference>
<accession>A0A6G0X2F4</accession>
<dbReference type="SUPFAM" id="SSF52540">
    <property type="entry name" value="P-loop containing nucleoside triphosphate hydrolases"/>
    <property type="match status" value="4"/>
</dbReference>
<evidence type="ECO:0000256" key="12">
    <source>
        <dbReference type="ARBA" id="ARBA00023069"/>
    </source>
</evidence>
<dbReference type="Pfam" id="PF12775">
    <property type="entry name" value="AAA_7"/>
    <property type="match status" value="1"/>
</dbReference>
<evidence type="ECO:0000256" key="14">
    <source>
        <dbReference type="ARBA" id="ARBA00023212"/>
    </source>
</evidence>
<feature type="coiled-coil region" evidence="17">
    <location>
        <begin position="3381"/>
        <end position="3457"/>
    </location>
</feature>
<dbReference type="GO" id="GO:0005524">
    <property type="term" value="F:ATP binding"/>
    <property type="evidence" value="ECO:0007669"/>
    <property type="project" value="UniProtKB-KW"/>
</dbReference>
<comment type="similarity">
    <text evidence="2">Belongs to the dynein heavy chain family.</text>
</comment>
<dbReference type="FunFam" id="3.10.490.20:FF:000010">
    <property type="entry name" value="Dynein heavy chain, putative"/>
    <property type="match status" value="1"/>
</dbReference>
<dbReference type="Gene3D" id="1.20.1270.280">
    <property type="match status" value="1"/>
</dbReference>
<dbReference type="Pfam" id="PF08385">
    <property type="entry name" value="DHC_N1"/>
    <property type="match status" value="1"/>
</dbReference>
<dbReference type="Gene3D" id="1.20.920.20">
    <property type="match status" value="1"/>
</dbReference>
<dbReference type="InterPro" id="IPR042228">
    <property type="entry name" value="Dynein_linker_3"/>
</dbReference>
<dbReference type="Gene3D" id="3.40.50.300">
    <property type="entry name" value="P-loop containing nucleotide triphosphate hydrolases"/>
    <property type="match status" value="5"/>
</dbReference>
<evidence type="ECO:0000256" key="8">
    <source>
        <dbReference type="ARBA" id="ARBA00022741"/>
    </source>
</evidence>
<dbReference type="InterPro" id="IPR042222">
    <property type="entry name" value="Dynein_2_N"/>
</dbReference>
<dbReference type="Proteomes" id="UP000481153">
    <property type="component" value="Unassembled WGS sequence"/>
</dbReference>
<dbReference type="FunFam" id="1.10.8.710:FF:000003">
    <property type="entry name" value="Dynein axonemal heavy chain 5"/>
    <property type="match status" value="1"/>
</dbReference>
<dbReference type="FunFam" id="3.40.50.300:FF:000049">
    <property type="entry name" value="Dynein, axonemal, heavy chain 5"/>
    <property type="match status" value="1"/>
</dbReference>
<dbReference type="GO" id="GO:0045505">
    <property type="term" value="F:dynein intermediate chain binding"/>
    <property type="evidence" value="ECO:0007669"/>
    <property type="project" value="InterPro"/>
</dbReference>
<organism evidence="19 20">
    <name type="scientific">Aphanomyces euteiches</name>
    <dbReference type="NCBI Taxonomy" id="100861"/>
    <lineage>
        <taxon>Eukaryota</taxon>
        <taxon>Sar</taxon>
        <taxon>Stramenopiles</taxon>
        <taxon>Oomycota</taxon>
        <taxon>Saprolegniomycetes</taxon>
        <taxon>Saprolegniales</taxon>
        <taxon>Verrucalvaceae</taxon>
        <taxon>Aphanomyces</taxon>
    </lineage>
</organism>
<dbReference type="Pfam" id="PF08393">
    <property type="entry name" value="DHC_N2"/>
    <property type="match status" value="1"/>
</dbReference>
<evidence type="ECO:0000259" key="18">
    <source>
        <dbReference type="SMART" id="SM00382"/>
    </source>
</evidence>
<comment type="subcellular location">
    <subcellularLocation>
        <location evidence="1">Cytoplasm</location>
        <location evidence="1">Cytoskeleton</location>
        <location evidence="1">Cilium axoneme</location>
    </subcellularLocation>
</comment>
<evidence type="ECO:0000256" key="3">
    <source>
        <dbReference type="ARBA" id="ARBA00011655"/>
    </source>
</evidence>
<keyword evidence="10" id="KW-0243">Dynein</keyword>
<keyword evidence="12" id="KW-0969">Cilium</keyword>
<evidence type="ECO:0000256" key="13">
    <source>
        <dbReference type="ARBA" id="ARBA00023175"/>
    </source>
</evidence>
<comment type="subunit">
    <text evidence="3">Consists of at least two heavy chains and a number of intermediate and light chains.</text>
</comment>
<dbReference type="Pfam" id="PF22597">
    <property type="entry name" value="DYN_lid"/>
    <property type="match status" value="1"/>
</dbReference>
<dbReference type="Gene3D" id="6.10.140.1060">
    <property type="match status" value="1"/>
</dbReference>
<evidence type="ECO:0000256" key="5">
    <source>
        <dbReference type="ARBA" id="ARBA00022490"/>
    </source>
</evidence>
<dbReference type="Gene3D" id="1.10.472.130">
    <property type="match status" value="1"/>
</dbReference>
<dbReference type="InterPro" id="IPR004273">
    <property type="entry name" value="Dynein_heavy_D6_P-loop"/>
</dbReference>
<dbReference type="SMART" id="SM00382">
    <property type="entry name" value="AAA"/>
    <property type="match status" value="3"/>
</dbReference>
<dbReference type="Gene3D" id="1.10.8.1220">
    <property type="match status" value="1"/>
</dbReference>
<dbReference type="GO" id="GO:0005858">
    <property type="term" value="C:axonemal dynein complex"/>
    <property type="evidence" value="ECO:0007669"/>
    <property type="project" value="TreeGrafter"/>
</dbReference>
<dbReference type="FunFam" id="3.40.50.300:FF:002141">
    <property type="entry name" value="Dynein heavy chain"/>
    <property type="match status" value="1"/>
</dbReference>
<dbReference type="Pfam" id="PF12774">
    <property type="entry name" value="AAA_6"/>
    <property type="match status" value="1"/>
</dbReference>
<evidence type="ECO:0000256" key="1">
    <source>
        <dbReference type="ARBA" id="ARBA00004430"/>
    </source>
</evidence>
<keyword evidence="9" id="KW-0067">ATP-binding</keyword>
<dbReference type="Gene3D" id="3.10.490.20">
    <property type="match status" value="1"/>
</dbReference>
<dbReference type="PANTHER" id="PTHR46532:SF4">
    <property type="entry name" value="AAA+ ATPASE DOMAIN-CONTAINING PROTEIN"/>
    <property type="match status" value="1"/>
</dbReference>
<feature type="coiled-coil region" evidence="17">
    <location>
        <begin position="3158"/>
        <end position="3224"/>
    </location>
</feature>
<dbReference type="Gene3D" id="1.20.58.1120">
    <property type="match status" value="1"/>
</dbReference>
<gene>
    <name evidence="19" type="ORF">Ae201684_009249</name>
</gene>
<dbReference type="GO" id="GO:0051959">
    <property type="term" value="F:dynein light intermediate chain binding"/>
    <property type="evidence" value="ECO:0007669"/>
    <property type="project" value="InterPro"/>
</dbReference>
<dbReference type="InterPro" id="IPR041658">
    <property type="entry name" value="AAA_lid_11"/>
</dbReference>
<dbReference type="VEuPathDB" id="FungiDB:AeMF1_019815"/>